<proteinExistence type="predicted"/>
<keyword evidence="1" id="KW-0732">Signal</keyword>
<dbReference type="AlphaFoldDB" id="A0A9N9F8C6"/>
<organism evidence="2 3">
    <name type="scientific">Racocetra fulgida</name>
    <dbReference type="NCBI Taxonomy" id="60492"/>
    <lineage>
        <taxon>Eukaryota</taxon>
        <taxon>Fungi</taxon>
        <taxon>Fungi incertae sedis</taxon>
        <taxon>Mucoromycota</taxon>
        <taxon>Glomeromycotina</taxon>
        <taxon>Glomeromycetes</taxon>
        <taxon>Diversisporales</taxon>
        <taxon>Gigasporaceae</taxon>
        <taxon>Racocetra</taxon>
    </lineage>
</organism>
<gene>
    <name evidence="2" type="ORF">RFULGI_LOCUS3142</name>
</gene>
<evidence type="ECO:0000313" key="2">
    <source>
        <dbReference type="EMBL" id="CAG8516428.1"/>
    </source>
</evidence>
<keyword evidence="3" id="KW-1185">Reference proteome</keyword>
<name>A0A9N9F8C6_9GLOM</name>
<feature type="chain" id="PRO_5040482626" evidence="1">
    <location>
        <begin position="25"/>
        <end position="135"/>
    </location>
</feature>
<comment type="caution">
    <text evidence="2">The sequence shown here is derived from an EMBL/GenBank/DDBJ whole genome shotgun (WGS) entry which is preliminary data.</text>
</comment>
<evidence type="ECO:0000256" key="1">
    <source>
        <dbReference type="SAM" id="SignalP"/>
    </source>
</evidence>
<reference evidence="2" key="1">
    <citation type="submission" date="2021-06" db="EMBL/GenBank/DDBJ databases">
        <authorList>
            <person name="Kallberg Y."/>
            <person name="Tangrot J."/>
            <person name="Rosling A."/>
        </authorList>
    </citation>
    <scope>NUCLEOTIDE SEQUENCE</scope>
    <source>
        <strain evidence="2">IN212</strain>
    </source>
</reference>
<accession>A0A9N9F8C6</accession>
<protein>
    <submittedName>
        <fullName evidence="2">7397_t:CDS:1</fullName>
    </submittedName>
</protein>
<dbReference type="Proteomes" id="UP000789396">
    <property type="component" value="Unassembled WGS sequence"/>
</dbReference>
<dbReference type="OrthoDB" id="2384233at2759"/>
<dbReference type="EMBL" id="CAJVPZ010002612">
    <property type="protein sequence ID" value="CAG8516428.1"/>
    <property type="molecule type" value="Genomic_DNA"/>
</dbReference>
<feature type="signal peptide" evidence="1">
    <location>
        <begin position="1"/>
        <end position="24"/>
    </location>
</feature>
<evidence type="ECO:0000313" key="3">
    <source>
        <dbReference type="Proteomes" id="UP000789396"/>
    </source>
</evidence>
<sequence length="135" mass="14835">MASFIKIFITLIAIIAFLSHFTVSESSDAVDDFCDKLLNEQELECVLPELKQELTYVEGTKKQATQEIIDIFETKPLSTECTPKKVLSINELPGYIVGKLTKICETVQSTTSGPVEVVKNVDPQANVDPKANVSA</sequence>